<dbReference type="PROSITE" id="PS51375">
    <property type="entry name" value="PPR"/>
    <property type="match status" value="1"/>
</dbReference>
<evidence type="ECO:0000256" key="12">
    <source>
        <dbReference type="ARBA" id="ARBA00022842"/>
    </source>
</evidence>
<keyword evidence="10" id="KW-0378">Hydrolase</keyword>
<feature type="compositionally biased region" description="Low complexity" evidence="18">
    <location>
        <begin position="33"/>
        <end position="46"/>
    </location>
</feature>
<dbReference type="InterPro" id="IPR031595">
    <property type="entry name" value="PRORP_C"/>
</dbReference>
<dbReference type="EMBL" id="JBGBPQ010000013">
    <property type="protein sequence ID" value="KAL1512415.1"/>
    <property type="molecule type" value="Genomic_DNA"/>
</dbReference>
<dbReference type="CDD" id="cd02325">
    <property type="entry name" value="R3H"/>
    <property type="match status" value="1"/>
</dbReference>
<dbReference type="InterPro" id="IPR002885">
    <property type="entry name" value="PPR_rpt"/>
</dbReference>
<dbReference type="PANTHER" id="PTHR13547:SF1">
    <property type="entry name" value="MITOCHONDRIAL RIBONUCLEASE P CATALYTIC SUBUNIT"/>
    <property type="match status" value="1"/>
</dbReference>
<keyword evidence="11" id="KW-0862">Zinc</keyword>
<dbReference type="SUPFAM" id="SSF82708">
    <property type="entry name" value="R3H domain"/>
    <property type="match status" value="1"/>
</dbReference>
<evidence type="ECO:0000313" key="20">
    <source>
        <dbReference type="EMBL" id="KAL1512415.1"/>
    </source>
</evidence>
<evidence type="ECO:0000259" key="19">
    <source>
        <dbReference type="PROSITE" id="PS51061"/>
    </source>
</evidence>
<evidence type="ECO:0000256" key="2">
    <source>
        <dbReference type="ARBA" id="ARBA00001946"/>
    </source>
</evidence>
<evidence type="ECO:0000256" key="7">
    <source>
        <dbReference type="ARBA" id="ARBA00022722"/>
    </source>
</evidence>
<feature type="domain" description="R3H" evidence="19">
    <location>
        <begin position="54"/>
        <end position="119"/>
    </location>
</feature>
<evidence type="ECO:0000256" key="18">
    <source>
        <dbReference type="SAM" id="MobiDB-lite"/>
    </source>
</evidence>
<proteinExistence type="inferred from homology"/>
<dbReference type="GO" id="GO:0046872">
    <property type="term" value="F:metal ion binding"/>
    <property type="evidence" value="ECO:0007669"/>
    <property type="project" value="UniProtKB-KW"/>
</dbReference>
<gene>
    <name evidence="20" type="ORF">AB1Y20_005671</name>
</gene>
<keyword evidence="13" id="KW-0809">Transit peptide</keyword>
<dbReference type="InterPro" id="IPR033495">
    <property type="entry name" value="MRPP3_PIN_dom"/>
</dbReference>
<reference evidence="20 21" key="1">
    <citation type="journal article" date="2024" name="Science">
        <title>Giant polyketide synthase enzymes in the biosynthesis of giant marine polyether toxins.</title>
        <authorList>
            <person name="Fallon T.R."/>
            <person name="Shende V.V."/>
            <person name="Wierzbicki I.H."/>
            <person name="Pendleton A.L."/>
            <person name="Watervoot N.F."/>
            <person name="Auber R.P."/>
            <person name="Gonzalez D.J."/>
            <person name="Wisecaver J.H."/>
            <person name="Moore B.S."/>
        </authorList>
    </citation>
    <scope>NUCLEOTIDE SEQUENCE [LARGE SCALE GENOMIC DNA]</scope>
    <source>
        <strain evidence="20 21">12B1</strain>
    </source>
</reference>
<dbReference type="Gene3D" id="3.40.50.11980">
    <property type="match status" value="1"/>
</dbReference>
<evidence type="ECO:0000256" key="15">
    <source>
        <dbReference type="ARBA" id="ARBA00044536"/>
    </source>
</evidence>
<comment type="caution">
    <text evidence="20">The sequence shown here is derived from an EMBL/GenBank/DDBJ whole genome shotgun (WGS) entry which is preliminary data.</text>
</comment>
<dbReference type="Pfam" id="PF01424">
    <property type="entry name" value="R3H"/>
    <property type="match status" value="1"/>
</dbReference>
<feature type="compositionally biased region" description="Pro residues" evidence="18">
    <location>
        <begin position="9"/>
        <end position="32"/>
    </location>
</feature>
<feature type="repeat" description="PPR" evidence="17">
    <location>
        <begin position="232"/>
        <end position="266"/>
    </location>
</feature>
<evidence type="ECO:0000256" key="8">
    <source>
        <dbReference type="ARBA" id="ARBA00022723"/>
    </source>
</evidence>
<evidence type="ECO:0000256" key="6">
    <source>
        <dbReference type="ARBA" id="ARBA00022694"/>
    </source>
</evidence>
<evidence type="ECO:0000256" key="1">
    <source>
        <dbReference type="ARBA" id="ARBA00000928"/>
    </source>
</evidence>
<evidence type="ECO:0000313" key="21">
    <source>
        <dbReference type="Proteomes" id="UP001515480"/>
    </source>
</evidence>
<keyword evidence="14" id="KW-0496">Mitochondrion</keyword>
<dbReference type="InterPro" id="IPR011990">
    <property type="entry name" value="TPR-like_helical_dom_sf"/>
</dbReference>
<keyword evidence="7" id="KW-0540">Nuclease</keyword>
<evidence type="ECO:0000256" key="14">
    <source>
        <dbReference type="ARBA" id="ARBA00023128"/>
    </source>
</evidence>
<keyword evidence="8" id="KW-0479">Metal-binding</keyword>
<dbReference type="GO" id="GO:0001682">
    <property type="term" value="P:tRNA 5'-leader removal"/>
    <property type="evidence" value="ECO:0007669"/>
    <property type="project" value="TreeGrafter"/>
</dbReference>
<dbReference type="CDD" id="cd18718">
    <property type="entry name" value="PIN_PRORP"/>
    <property type="match status" value="1"/>
</dbReference>
<keyword evidence="21" id="KW-1185">Reference proteome</keyword>
<organism evidence="20 21">
    <name type="scientific">Prymnesium parvum</name>
    <name type="common">Toxic golden alga</name>
    <dbReference type="NCBI Taxonomy" id="97485"/>
    <lineage>
        <taxon>Eukaryota</taxon>
        <taxon>Haptista</taxon>
        <taxon>Haptophyta</taxon>
        <taxon>Prymnesiophyceae</taxon>
        <taxon>Prymnesiales</taxon>
        <taxon>Prymnesiaceae</taxon>
        <taxon>Prymnesium</taxon>
    </lineage>
</organism>
<dbReference type="AlphaFoldDB" id="A0AB34J6F9"/>
<dbReference type="GO" id="GO:0005739">
    <property type="term" value="C:mitochondrion"/>
    <property type="evidence" value="ECO:0007669"/>
    <property type="project" value="UniProtKB-SubCell"/>
</dbReference>
<dbReference type="InterPro" id="IPR033443">
    <property type="entry name" value="PROP1-like_PPR_dom"/>
</dbReference>
<evidence type="ECO:0000256" key="17">
    <source>
        <dbReference type="PROSITE-ProRule" id="PRU00708"/>
    </source>
</evidence>
<evidence type="ECO:0000256" key="16">
    <source>
        <dbReference type="ARBA" id="ARBA00044559"/>
    </source>
</evidence>
<dbReference type="Pfam" id="PF17177">
    <property type="entry name" value="PPR_long"/>
    <property type="match status" value="1"/>
</dbReference>
<evidence type="ECO:0000256" key="4">
    <source>
        <dbReference type="ARBA" id="ARBA00007626"/>
    </source>
</evidence>
<dbReference type="InterPro" id="IPR001374">
    <property type="entry name" value="R3H_dom"/>
</dbReference>
<keyword evidence="6" id="KW-0819">tRNA processing</keyword>
<dbReference type="PROSITE" id="PS51061">
    <property type="entry name" value="R3H"/>
    <property type="match status" value="1"/>
</dbReference>
<protein>
    <recommendedName>
        <fullName evidence="15">Mitochondrial ribonuclease P catalytic subunit</fullName>
        <ecNumber evidence="5">3.1.26.5</ecNumber>
    </recommendedName>
    <alternativeName>
        <fullName evidence="16">Mitochondrial ribonuclease P protein 3</fullName>
    </alternativeName>
</protein>
<dbReference type="Gene3D" id="1.25.40.10">
    <property type="entry name" value="Tetratricopeptide repeat domain"/>
    <property type="match status" value="1"/>
</dbReference>
<sequence>MSLSRSSPLPSPSPPSTPPSPSLLYPSPPSPSLAPAASSAERAAPSFHLYPPREKASKRLWHQLSRFRKDNGKHGAELQLPPENSYLRACAHDFAERLGLLHTSIEQGDAKAVRVSLPQGAAAAASGEAVASAAASRKRKADEAEPPPRKTVAELEEARMKRSGYLSRLRQCVVRRDAAEGMRVFHELQADGLTCTSDNCSLLIHLFLESSEPMLQEALQVFAATMSTRTPDESSWSGMVKLHCQYGSVADAIATVDQMMKAGVQPRLRTFSPLLAAASASKSGHLAEEMIKRVRDIGLSLSATEYISLAALAASDANPRRLHSFFEHLELDRPSFSEEELQQLSASLSASESEEGWRAKVSEVDDDGFCSVSKLKLHAVDASDEEMSQLRAVIPRLVNQRTGFYSFVSWLDERISTHGPFDFVLDGANIGFFGQGSFIKGKESRLHDLTVKQAKDSCFSFAQVDAVLRAVLQKSSRVLLVLHVSHTQTPRIGPHAAALIEQWRREGWLYTSPAGHNDDWYWLYAAIAGGKQSYVISNDEMRDHHFGMLAPRSFMRWKEQHVIHFNFKKDRSGEESEPAITLPPRYSRQVQVHECGTWHLPSAESSRWLCVWHSSAPPPGQAAGAPPLAAECVAPCAENDHEAELEAEAQAGGSAA</sequence>
<evidence type="ECO:0000256" key="3">
    <source>
        <dbReference type="ARBA" id="ARBA00004173"/>
    </source>
</evidence>
<evidence type="ECO:0000256" key="11">
    <source>
        <dbReference type="ARBA" id="ARBA00022833"/>
    </source>
</evidence>
<comment type="cofactor">
    <cofactor evidence="2">
        <name>Mg(2+)</name>
        <dbReference type="ChEBI" id="CHEBI:18420"/>
    </cofactor>
</comment>
<evidence type="ECO:0000256" key="13">
    <source>
        <dbReference type="ARBA" id="ARBA00022946"/>
    </source>
</evidence>
<comment type="catalytic activity">
    <reaction evidence="1">
        <text>Endonucleolytic cleavage of RNA, removing 5'-extranucleotides from tRNA precursor.</text>
        <dbReference type="EC" id="3.1.26.5"/>
    </reaction>
</comment>
<dbReference type="GO" id="GO:0004526">
    <property type="term" value="F:ribonuclease P activity"/>
    <property type="evidence" value="ECO:0007669"/>
    <property type="project" value="UniProtKB-EC"/>
</dbReference>
<dbReference type="PANTHER" id="PTHR13547">
    <property type="match status" value="1"/>
</dbReference>
<comment type="subcellular location">
    <subcellularLocation>
        <location evidence="3">Mitochondrion</location>
    </subcellularLocation>
</comment>
<evidence type="ECO:0000256" key="5">
    <source>
        <dbReference type="ARBA" id="ARBA00012179"/>
    </source>
</evidence>
<dbReference type="EC" id="3.1.26.5" evidence="5"/>
<dbReference type="NCBIfam" id="TIGR00756">
    <property type="entry name" value="PPR"/>
    <property type="match status" value="1"/>
</dbReference>
<keyword evidence="12" id="KW-0460">Magnesium</keyword>
<dbReference type="InterPro" id="IPR036867">
    <property type="entry name" value="R3H_dom_sf"/>
</dbReference>
<keyword evidence="9" id="KW-0677">Repeat</keyword>
<dbReference type="GO" id="GO:0003676">
    <property type="term" value="F:nucleic acid binding"/>
    <property type="evidence" value="ECO:0007669"/>
    <property type="project" value="UniProtKB-UniRule"/>
</dbReference>
<feature type="region of interest" description="Disordered" evidence="18">
    <location>
        <begin position="1"/>
        <end position="54"/>
    </location>
</feature>
<evidence type="ECO:0000256" key="10">
    <source>
        <dbReference type="ARBA" id="ARBA00022801"/>
    </source>
</evidence>
<dbReference type="Pfam" id="PF16953">
    <property type="entry name" value="PRORP"/>
    <property type="match status" value="1"/>
</dbReference>
<dbReference type="Proteomes" id="UP001515480">
    <property type="component" value="Unassembled WGS sequence"/>
</dbReference>
<name>A0AB34J6F9_PRYPA</name>
<comment type="similarity">
    <text evidence="4">Belongs to the PPR family. P subfamily.</text>
</comment>
<accession>A0AB34J6F9</accession>
<dbReference type="Gene3D" id="3.30.1370.50">
    <property type="entry name" value="R3H-like domain"/>
    <property type="match status" value="1"/>
</dbReference>
<evidence type="ECO:0000256" key="9">
    <source>
        <dbReference type="ARBA" id="ARBA00022737"/>
    </source>
</evidence>